<keyword evidence="1" id="KW-0472">Membrane</keyword>
<name>A0A7X6R0J4_9CELL</name>
<dbReference type="RefSeq" id="WP_168631350.1">
    <property type="nucleotide sequence ID" value="NZ_BONL01000005.1"/>
</dbReference>
<feature type="transmembrane region" description="Helical" evidence="1">
    <location>
        <begin position="46"/>
        <end position="63"/>
    </location>
</feature>
<feature type="transmembrane region" description="Helical" evidence="1">
    <location>
        <begin position="70"/>
        <end position="91"/>
    </location>
</feature>
<reference evidence="2 3" key="1">
    <citation type="submission" date="2020-04" db="EMBL/GenBank/DDBJ databases">
        <title>MicrobeNet Type strains.</title>
        <authorList>
            <person name="Nicholson A.C."/>
        </authorList>
    </citation>
    <scope>NUCLEOTIDE SEQUENCE [LARGE SCALE GENOMIC DNA]</scope>
    <source>
        <strain evidence="2 3">ATCC BAA-788</strain>
    </source>
</reference>
<dbReference type="AlphaFoldDB" id="A0A7X6R0J4"/>
<proteinExistence type="predicted"/>
<dbReference type="Proteomes" id="UP000581206">
    <property type="component" value="Unassembled WGS sequence"/>
</dbReference>
<evidence type="ECO:0000313" key="3">
    <source>
        <dbReference type="Proteomes" id="UP000581206"/>
    </source>
</evidence>
<comment type="caution">
    <text evidence="2">The sequence shown here is derived from an EMBL/GenBank/DDBJ whole genome shotgun (WGS) entry which is preliminary data.</text>
</comment>
<sequence>MVRWLAALNTLAALSSAGFGVAALLRPGLIAPSGQDTSSRFYPAMYAARAIPLGLAVAVAVWLTPAPTFLVLLLVAAIVAQLGDIAIGVAYRVPGMIAGPVIAVLCHGAAVVVTAW</sequence>
<dbReference type="EMBL" id="JAAXOX010000013">
    <property type="protein sequence ID" value="NKY24217.1"/>
    <property type="molecule type" value="Genomic_DNA"/>
</dbReference>
<accession>A0A7X6R0J4</accession>
<organism evidence="2 3">
    <name type="scientific">Cellulomonas denverensis</name>
    <dbReference type="NCBI Taxonomy" id="264297"/>
    <lineage>
        <taxon>Bacteria</taxon>
        <taxon>Bacillati</taxon>
        <taxon>Actinomycetota</taxon>
        <taxon>Actinomycetes</taxon>
        <taxon>Micrococcales</taxon>
        <taxon>Cellulomonadaceae</taxon>
        <taxon>Cellulomonas</taxon>
    </lineage>
</organism>
<keyword evidence="3" id="KW-1185">Reference proteome</keyword>
<keyword evidence="1" id="KW-1133">Transmembrane helix</keyword>
<protein>
    <recommendedName>
        <fullName evidence="4">DUF4267 domain-containing protein</fullName>
    </recommendedName>
</protein>
<gene>
    <name evidence="2" type="ORF">HGA03_16225</name>
</gene>
<evidence type="ECO:0008006" key="4">
    <source>
        <dbReference type="Google" id="ProtNLM"/>
    </source>
</evidence>
<evidence type="ECO:0000256" key="1">
    <source>
        <dbReference type="SAM" id="Phobius"/>
    </source>
</evidence>
<feature type="transmembrane region" description="Helical" evidence="1">
    <location>
        <begin position="97"/>
        <end position="115"/>
    </location>
</feature>
<keyword evidence="1" id="KW-0812">Transmembrane</keyword>
<evidence type="ECO:0000313" key="2">
    <source>
        <dbReference type="EMBL" id="NKY24217.1"/>
    </source>
</evidence>